<dbReference type="InterPro" id="IPR050086">
    <property type="entry name" value="MetN_ABC_transporter-like"/>
</dbReference>
<keyword evidence="6" id="KW-0029">Amino-acid transport</keyword>
<dbReference type="Pfam" id="PF00005">
    <property type="entry name" value="ABC_tran"/>
    <property type="match status" value="1"/>
</dbReference>
<dbReference type="InterPro" id="IPR017871">
    <property type="entry name" value="ABC_transporter-like_CS"/>
</dbReference>
<keyword evidence="3" id="KW-0547">Nucleotide-binding</keyword>
<comment type="caution">
    <text evidence="9">The sequence shown here is derived from an EMBL/GenBank/DDBJ whole genome shotgun (WGS) entry which is preliminary data.</text>
</comment>
<dbReference type="EMBL" id="ASWO01000001">
    <property type="protein sequence ID" value="EOT87145.1"/>
    <property type="molecule type" value="Genomic_DNA"/>
</dbReference>
<sequence>MIELVELSKTYQTTQALAPVNLTISDHEIVGIVGKSGSGKSTLLRLINGVESPTTGRIYLDGQHVQALSKEELRQQKAQMGVIFQQFDLLNNLTVTENVALPLKLQRQKNPELVAELLAFVGLTQKAKMYPASLSGGEKQRVAIARALVRQPKYLLCDEATSALDEANTNEIITLLKKVHQRFSPTILFVSHELETVKQLCTRVFVFENSQYLGEIHNRVEIAEQNELNYFETVKARFL</sequence>
<dbReference type="AlphaFoldDB" id="S0PA45"/>
<protein>
    <recommendedName>
        <fullName evidence="8">ABC transporter domain-containing protein</fullName>
    </recommendedName>
</protein>
<organism evidence="9 10">
    <name type="scientific">Enterococcus sulfureus ATCC 49903</name>
    <dbReference type="NCBI Taxonomy" id="1140003"/>
    <lineage>
        <taxon>Bacteria</taxon>
        <taxon>Bacillati</taxon>
        <taxon>Bacillota</taxon>
        <taxon>Bacilli</taxon>
        <taxon>Lactobacillales</taxon>
        <taxon>Enterococcaceae</taxon>
        <taxon>Enterococcus</taxon>
    </lineage>
</organism>
<evidence type="ECO:0000256" key="6">
    <source>
        <dbReference type="ARBA" id="ARBA00022970"/>
    </source>
</evidence>
<evidence type="ECO:0000256" key="3">
    <source>
        <dbReference type="ARBA" id="ARBA00022741"/>
    </source>
</evidence>
<keyword evidence="2" id="KW-1003">Cell membrane</keyword>
<evidence type="ECO:0000256" key="2">
    <source>
        <dbReference type="ARBA" id="ARBA00022475"/>
    </source>
</evidence>
<proteinExistence type="predicted"/>
<dbReference type="STRING" id="1140003.OMY_00202"/>
<gene>
    <name evidence="9" type="ORF">I573_00201</name>
</gene>
<evidence type="ECO:0000256" key="5">
    <source>
        <dbReference type="ARBA" id="ARBA00022967"/>
    </source>
</evidence>
<accession>S0PA45</accession>
<dbReference type="InterPro" id="IPR003593">
    <property type="entry name" value="AAA+_ATPase"/>
</dbReference>
<dbReference type="RefSeq" id="WP_016184693.1">
    <property type="nucleotide sequence ID" value="NZ_ASWO01000001.1"/>
</dbReference>
<name>S0PA45_9ENTE</name>
<dbReference type="PROSITE" id="PS50893">
    <property type="entry name" value="ABC_TRANSPORTER_2"/>
    <property type="match status" value="1"/>
</dbReference>
<dbReference type="PROSITE" id="PS00211">
    <property type="entry name" value="ABC_TRANSPORTER_1"/>
    <property type="match status" value="1"/>
</dbReference>
<dbReference type="SMART" id="SM00382">
    <property type="entry name" value="AAA"/>
    <property type="match status" value="1"/>
</dbReference>
<dbReference type="PANTHER" id="PTHR43166:SF30">
    <property type="entry name" value="METHIONINE IMPORT ATP-BINDING PROTEIN METN"/>
    <property type="match status" value="1"/>
</dbReference>
<keyword evidence="4" id="KW-0067">ATP-binding</keyword>
<evidence type="ECO:0000259" key="8">
    <source>
        <dbReference type="PROSITE" id="PS50893"/>
    </source>
</evidence>
<dbReference type="Gene3D" id="3.40.50.300">
    <property type="entry name" value="P-loop containing nucleotide triphosphate hydrolases"/>
    <property type="match status" value="1"/>
</dbReference>
<evidence type="ECO:0000313" key="10">
    <source>
        <dbReference type="Proteomes" id="UP000015961"/>
    </source>
</evidence>
<dbReference type="Proteomes" id="UP000015961">
    <property type="component" value="Unassembled WGS sequence"/>
</dbReference>
<dbReference type="PATRIC" id="fig|1140003.3.peg.199"/>
<keyword evidence="7" id="KW-0472">Membrane</keyword>
<keyword evidence="5" id="KW-1278">Translocase</keyword>
<dbReference type="InterPro" id="IPR003439">
    <property type="entry name" value="ABC_transporter-like_ATP-bd"/>
</dbReference>
<dbReference type="GO" id="GO:0005524">
    <property type="term" value="F:ATP binding"/>
    <property type="evidence" value="ECO:0007669"/>
    <property type="project" value="UniProtKB-KW"/>
</dbReference>
<dbReference type="eggNOG" id="COG1135">
    <property type="taxonomic scope" value="Bacteria"/>
</dbReference>
<dbReference type="GO" id="GO:0006865">
    <property type="term" value="P:amino acid transport"/>
    <property type="evidence" value="ECO:0007669"/>
    <property type="project" value="UniProtKB-KW"/>
</dbReference>
<evidence type="ECO:0000313" key="9">
    <source>
        <dbReference type="EMBL" id="EOT87145.1"/>
    </source>
</evidence>
<dbReference type="GO" id="GO:0016887">
    <property type="term" value="F:ATP hydrolysis activity"/>
    <property type="evidence" value="ECO:0007669"/>
    <property type="project" value="InterPro"/>
</dbReference>
<dbReference type="SUPFAM" id="SSF52540">
    <property type="entry name" value="P-loop containing nucleoside triphosphate hydrolases"/>
    <property type="match status" value="1"/>
</dbReference>
<keyword evidence="10" id="KW-1185">Reference proteome</keyword>
<evidence type="ECO:0000256" key="1">
    <source>
        <dbReference type="ARBA" id="ARBA00022448"/>
    </source>
</evidence>
<dbReference type="PANTHER" id="PTHR43166">
    <property type="entry name" value="AMINO ACID IMPORT ATP-BINDING PROTEIN"/>
    <property type="match status" value="1"/>
</dbReference>
<evidence type="ECO:0000256" key="7">
    <source>
        <dbReference type="ARBA" id="ARBA00023136"/>
    </source>
</evidence>
<keyword evidence="1" id="KW-0813">Transport</keyword>
<dbReference type="InterPro" id="IPR027417">
    <property type="entry name" value="P-loop_NTPase"/>
</dbReference>
<feature type="domain" description="ABC transporter" evidence="8">
    <location>
        <begin position="2"/>
        <end position="234"/>
    </location>
</feature>
<reference evidence="9 10" key="1">
    <citation type="submission" date="2013-03" db="EMBL/GenBank/DDBJ databases">
        <title>The Genome Sequence of Enterococcus sulfureus ATCC_49903 (PacBio/Illumina hybrid assembly).</title>
        <authorList>
            <consortium name="The Broad Institute Genomics Platform"/>
            <consortium name="The Broad Institute Genome Sequencing Center for Infectious Disease"/>
            <person name="Earl A."/>
            <person name="Russ C."/>
            <person name="Gilmore M."/>
            <person name="Surin D."/>
            <person name="Walker B."/>
            <person name="Young S."/>
            <person name="Zeng Q."/>
            <person name="Gargeya S."/>
            <person name="Fitzgerald M."/>
            <person name="Haas B."/>
            <person name="Abouelleil A."/>
            <person name="Allen A.W."/>
            <person name="Alvarado L."/>
            <person name="Arachchi H.M."/>
            <person name="Berlin A.M."/>
            <person name="Chapman S.B."/>
            <person name="Gainer-Dewar J."/>
            <person name="Goldberg J."/>
            <person name="Griggs A."/>
            <person name="Gujja S."/>
            <person name="Hansen M."/>
            <person name="Howarth C."/>
            <person name="Imamovic A."/>
            <person name="Ireland A."/>
            <person name="Larimer J."/>
            <person name="McCowan C."/>
            <person name="Murphy C."/>
            <person name="Pearson M."/>
            <person name="Poon T.W."/>
            <person name="Priest M."/>
            <person name="Roberts A."/>
            <person name="Saif S."/>
            <person name="Shea T."/>
            <person name="Sisk P."/>
            <person name="Sykes S."/>
            <person name="Wortman J."/>
            <person name="Nusbaum C."/>
            <person name="Birren B."/>
        </authorList>
    </citation>
    <scope>NUCLEOTIDE SEQUENCE [LARGE SCALE GENOMIC DNA]</scope>
    <source>
        <strain evidence="9 10">ATCC 49903</strain>
    </source>
</reference>
<evidence type="ECO:0000256" key="4">
    <source>
        <dbReference type="ARBA" id="ARBA00022840"/>
    </source>
</evidence>
<dbReference type="OrthoDB" id="9802264at2"/>